<dbReference type="AlphaFoldDB" id="A0A0C3BYC3"/>
<protein>
    <submittedName>
        <fullName evidence="1">Uncharacterized protein</fullName>
    </submittedName>
</protein>
<keyword evidence="2" id="KW-1185">Reference proteome</keyword>
<dbReference type="InParanoid" id="A0A0C3BYC3"/>
<accession>A0A0C3BYC3</accession>
<evidence type="ECO:0000313" key="1">
    <source>
        <dbReference type="EMBL" id="KIM82377.1"/>
    </source>
</evidence>
<reference evidence="2" key="2">
    <citation type="submission" date="2015-01" db="EMBL/GenBank/DDBJ databases">
        <title>Evolutionary Origins and Diversification of the Mycorrhizal Mutualists.</title>
        <authorList>
            <consortium name="DOE Joint Genome Institute"/>
            <consortium name="Mycorrhizal Genomics Consortium"/>
            <person name="Kohler A."/>
            <person name="Kuo A."/>
            <person name="Nagy L.G."/>
            <person name="Floudas D."/>
            <person name="Copeland A."/>
            <person name="Barry K.W."/>
            <person name="Cichocki N."/>
            <person name="Veneault-Fourrey C."/>
            <person name="LaButti K."/>
            <person name="Lindquist E.A."/>
            <person name="Lipzen A."/>
            <person name="Lundell T."/>
            <person name="Morin E."/>
            <person name="Murat C."/>
            <person name="Riley R."/>
            <person name="Ohm R."/>
            <person name="Sun H."/>
            <person name="Tunlid A."/>
            <person name="Henrissat B."/>
            <person name="Grigoriev I.V."/>
            <person name="Hibbett D.S."/>
            <person name="Martin F."/>
        </authorList>
    </citation>
    <scope>NUCLEOTIDE SEQUENCE [LARGE SCALE GENOMIC DNA]</scope>
    <source>
        <strain evidence="2">F 1598</strain>
    </source>
</reference>
<dbReference type="HOGENOM" id="CLU_056417_0_1_1"/>
<gene>
    <name evidence="1" type="ORF">PILCRDRAFT_8176</name>
</gene>
<sequence length="184" mass="21026">MSMHGGIPGIIDMWNHLLQDHTKEAGDRLHAKNYITIEAVSPYLILHPTSTSAWFITEPGLAGRNNLSRESRLTTGIALCLEDHTVTSKTNGTKFHVYYCCLGVPIFHEGGYTFYFTKEHFFSRKYFPCIDTPVSTIIAVPNYRTHEEGHYLSIQPNTFVLPPLHTWEKEEEKEKDMLKPMVGI</sequence>
<name>A0A0C3BYC3_PILCF</name>
<reference evidence="1 2" key="1">
    <citation type="submission" date="2014-04" db="EMBL/GenBank/DDBJ databases">
        <authorList>
            <consortium name="DOE Joint Genome Institute"/>
            <person name="Kuo A."/>
            <person name="Tarkka M."/>
            <person name="Buscot F."/>
            <person name="Kohler A."/>
            <person name="Nagy L.G."/>
            <person name="Floudas D."/>
            <person name="Copeland A."/>
            <person name="Barry K.W."/>
            <person name="Cichocki N."/>
            <person name="Veneault-Fourrey C."/>
            <person name="LaButti K."/>
            <person name="Lindquist E.A."/>
            <person name="Lipzen A."/>
            <person name="Lundell T."/>
            <person name="Morin E."/>
            <person name="Murat C."/>
            <person name="Sun H."/>
            <person name="Tunlid A."/>
            <person name="Henrissat B."/>
            <person name="Grigoriev I.V."/>
            <person name="Hibbett D.S."/>
            <person name="Martin F."/>
            <person name="Nordberg H.P."/>
            <person name="Cantor M.N."/>
            <person name="Hua S.X."/>
        </authorList>
    </citation>
    <scope>NUCLEOTIDE SEQUENCE [LARGE SCALE GENOMIC DNA]</scope>
    <source>
        <strain evidence="1 2">F 1598</strain>
    </source>
</reference>
<organism evidence="1 2">
    <name type="scientific">Piloderma croceum (strain F 1598)</name>
    <dbReference type="NCBI Taxonomy" id="765440"/>
    <lineage>
        <taxon>Eukaryota</taxon>
        <taxon>Fungi</taxon>
        <taxon>Dikarya</taxon>
        <taxon>Basidiomycota</taxon>
        <taxon>Agaricomycotina</taxon>
        <taxon>Agaricomycetes</taxon>
        <taxon>Agaricomycetidae</taxon>
        <taxon>Atheliales</taxon>
        <taxon>Atheliaceae</taxon>
        <taxon>Piloderma</taxon>
    </lineage>
</organism>
<proteinExistence type="predicted"/>
<dbReference type="Proteomes" id="UP000054166">
    <property type="component" value="Unassembled WGS sequence"/>
</dbReference>
<evidence type="ECO:0000313" key="2">
    <source>
        <dbReference type="Proteomes" id="UP000054166"/>
    </source>
</evidence>
<dbReference type="EMBL" id="KN832995">
    <property type="protein sequence ID" value="KIM82377.1"/>
    <property type="molecule type" value="Genomic_DNA"/>
</dbReference>